<keyword evidence="3" id="KW-1003">Cell membrane</keyword>
<dbReference type="AlphaFoldDB" id="A1T5F7"/>
<dbReference type="InterPro" id="IPR000731">
    <property type="entry name" value="SSD"/>
</dbReference>
<dbReference type="SUPFAM" id="SSF82866">
    <property type="entry name" value="Multidrug efflux transporter AcrB transmembrane domain"/>
    <property type="match status" value="2"/>
</dbReference>
<dbReference type="HOGENOM" id="CLU_275939_0_0_11"/>
<dbReference type="Gene3D" id="1.20.1640.10">
    <property type="entry name" value="Multidrug efflux transporter AcrB transmembrane domain"/>
    <property type="match status" value="2"/>
</dbReference>
<dbReference type="Gene3D" id="1.10.600.10">
    <property type="entry name" value="Farnesyl Diphosphate Synthase"/>
    <property type="match status" value="1"/>
</dbReference>
<accession>A1T5F7</accession>
<sequence>MPSGTTLSSEPALRPAVMEKRRRLLHRIALCAIAAPRRIVAIAALVMVGAAIFGVPVAGSLAAGGFQDPGSESARATRVLTETFGRGDMQLVFAVTDPAGVDSASARAAGLAIATLVGEDPAVADVVSTWTVAPEAAAALISADGRSGLVVAELTGDENTAPRIAQALVDEVATTVQPRHETVAVLAGGSSIVYSQINSQTLRDVLLMEAIAIPLTFLVLVWVFKGLLAAALPVAVGGLAIVASMSVLRLVAMWTDVSIFALNLTTALGLALAVDYTLLIVSRFRDEVAAGAPRDRALVTTMVTAGRTVLFSALTVALSMAAMLLFPMYFLKSFAYAGLATVALCAVAAIVVTPAVIALFGDRLDAFDIRRMLRRTPAAEPRGEQMFWYRSTKFVMRRALPVGLAGTALLVSLGLPFLGVSWGLPDDRVLPSSATAHRVGDMLRTEFSDNSEAAVTVLVPDAEGLTPQDFERYAAEASTIEDVSMVSAPTGTFADGRRVGPPAGGAGVQGGIAYLTVGSTTASFSPESERQLDRLRALPGPGGRPVQMTGIAQINRDSVESIMARLPIVLGIIAVITFVLLFLLTGSLVLPVKALVLNALSLTAAFGALVWIFQDGNLGALGTTPTGTLVVNMPVLLFCIAFGLSMDYEVFLLARIREFWLAGGRRDNDESVALGLAHTGRVVTAAALIMSISFGALIAAQVSFMRMFGLGLMLAVLIDATLVRMVLLPAFMHLMGRWNWWAPAPLARWHARRTGTAEQNANPTKSGAAIASNGRRRPRHGWVERGGGPQLSRGDGAGAQLAEPGLMAWRDTVRTAVREHLEDFVRGECARRLDGGGVDVAAELLCGFLDGGKYVRSTYMYLGWLCGEREDTAALRASASLELLHTFALIQDDVMDSSPMRRARPSAHVALGRWHRDRALSGSASRFGESAAILLGDLCLVWAEEMLRRSGVDADALARVWPRYDAMRTELAIGQLSDLLNSCQTFPTLPEVLDVLRRKSGNYTVRRPLELGAAMAGCSADVADALSGYGAAIGEAFQLRDDILGVFGSPSLTGKSVRSDLEDGKATSIVVAAYELAGPRLRRQLAELMQSPEIGAADVDRWRTLIRASGAVQWIEEQIARRHDAALRFLDGAAIPAAPRAALAEMAVACTQRAA</sequence>
<feature type="transmembrane region" description="Helical" evidence="9">
    <location>
        <begin position="399"/>
        <end position="424"/>
    </location>
</feature>
<keyword evidence="8 9" id="KW-0472">Membrane</keyword>
<keyword evidence="5" id="KW-0479">Metal-binding</keyword>
<feature type="transmembrane region" description="Helical" evidence="9">
    <location>
        <begin position="336"/>
        <end position="361"/>
    </location>
</feature>
<evidence type="ECO:0000256" key="3">
    <source>
        <dbReference type="ARBA" id="ARBA00022475"/>
    </source>
</evidence>
<feature type="transmembrane region" description="Helical" evidence="9">
    <location>
        <begin position="562"/>
        <end position="583"/>
    </location>
</feature>
<dbReference type="PROSITE" id="PS00444">
    <property type="entry name" value="POLYPRENYL_SYNTHASE_2"/>
    <property type="match status" value="1"/>
</dbReference>
<dbReference type="GO" id="GO:0046872">
    <property type="term" value="F:metal ion binding"/>
    <property type="evidence" value="ECO:0007669"/>
    <property type="project" value="UniProtKB-KW"/>
</dbReference>
<dbReference type="CDD" id="cd00685">
    <property type="entry name" value="Trans_IPPS_HT"/>
    <property type="match status" value="1"/>
</dbReference>
<evidence type="ECO:0000256" key="9">
    <source>
        <dbReference type="SAM" id="Phobius"/>
    </source>
</evidence>
<dbReference type="InterPro" id="IPR050545">
    <property type="entry name" value="Mycobact_MmpL"/>
</dbReference>
<evidence type="ECO:0000256" key="4">
    <source>
        <dbReference type="ARBA" id="ARBA00022692"/>
    </source>
</evidence>
<dbReference type="EMBL" id="CP000511">
    <property type="protein sequence ID" value="ABM12407.1"/>
    <property type="molecule type" value="Genomic_DNA"/>
</dbReference>
<dbReference type="PROSITE" id="PS50156">
    <property type="entry name" value="SSD"/>
    <property type="match status" value="1"/>
</dbReference>
<dbReference type="Proteomes" id="UP000009159">
    <property type="component" value="Chromosome"/>
</dbReference>
<evidence type="ECO:0000259" key="10">
    <source>
        <dbReference type="PROSITE" id="PS50156"/>
    </source>
</evidence>
<evidence type="ECO:0000256" key="7">
    <source>
        <dbReference type="ARBA" id="ARBA00022989"/>
    </source>
</evidence>
<dbReference type="SUPFAM" id="SSF48576">
    <property type="entry name" value="Terpenoid synthases"/>
    <property type="match status" value="1"/>
</dbReference>
<comment type="subcellular location">
    <subcellularLocation>
        <location evidence="1">Cell membrane</location>
        <topology evidence="1">Multi-pass membrane protein</topology>
    </subcellularLocation>
</comment>
<evidence type="ECO:0000313" key="11">
    <source>
        <dbReference type="EMBL" id="ABM12407.1"/>
    </source>
</evidence>
<proteinExistence type="inferred from homology"/>
<protein>
    <submittedName>
        <fullName evidence="11">Polyprenyl synthetase</fullName>
    </submittedName>
</protein>
<feature type="transmembrane region" description="Helical" evidence="9">
    <location>
        <begin position="231"/>
        <end position="252"/>
    </location>
</feature>
<dbReference type="eggNOG" id="COG0142">
    <property type="taxonomic scope" value="Bacteria"/>
</dbReference>
<keyword evidence="12" id="KW-1185">Reference proteome</keyword>
<dbReference type="eggNOG" id="COG2409">
    <property type="taxonomic scope" value="Bacteria"/>
</dbReference>
<organism evidence="11 12">
    <name type="scientific">Mycolicibacterium vanbaalenii (strain DSM 7251 / JCM 13017 / BCRC 16820 / KCTC 9966 / NRRL B-24157 / PYR-1)</name>
    <name type="common">Mycobacterium vanbaalenii</name>
    <dbReference type="NCBI Taxonomy" id="350058"/>
    <lineage>
        <taxon>Bacteria</taxon>
        <taxon>Bacillati</taxon>
        <taxon>Actinomycetota</taxon>
        <taxon>Actinomycetes</taxon>
        <taxon>Mycobacteriales</taxon>
        <taxon>Mycobacteriaceae</taxon>
        <taxon>Mycolicibacterium</taxon>
    </lineage>
</organism>
<keyword evidence="6" id="KW-0460">Magnesium</keyword>
<name>A1T5F7_MYCVP</name>
<evidence type="ECO:0000256" key="6">
    <source>
        <dbReference type="ARBA" id="ARBA00022842"/>
    </source>
</evidence>
<reference evidence="11" key="1">
    <citation type="submission" date="2006-12" db="EMBL/GenBank/DDBJ databases">
        <title>Complete sequence of Mycobacterium vanbaalenii PYR-1.</title>
        <authorList>
            <consortium name="US DOE Joint Genome Institute"/>
            <person name="Copeland A."/>
            <person name="Lucas S."/>
            <person name="Lapidus A."/>
            <person name="Barry K."/>
            <person name="Detter J.C."/>
            <person name="Glavina del Rio T."/>
            <person name="Hammon N."/>
            <person name="Israni S."/>
            <person name="Dalin E."/>
            <person name="Tice H."/>
            <person name="Pitluck S."/>
            <person name="Singan V."/>
            <person name="Schmutz J."/>
            <person name="Larimer F."/>
            <person name="Land M."/>
            <person name="Hauser L."/>
            <person name="Kyrpides N."/>
            <person name="Anderson I.J."/>
            <person name="Miller C."/>
            <person name="Richardson P."/>
        </authorList>
    </citation>
    <scope>NUCLEOTIDE SEQUENCE [LARGE SCALE GENOMIC DNA]</scope>
    <source>
        <strain evidence="11">PYR-1</strain>
    </source>
</reference>
<feature type="transmembrane region" description="Helical" evidence="9">
    <location>
        <begin position="28"/>
        <end position="53"/>
    </location>
</feature>
<dbReference type="KEGG" id="mva:Mvan_1577"/>
<dbReference type="STRING" id="350058.Mvan_1577"/>
<feature type="transmembrane region" description="Helical" evidence="9">
    <location>
        <begin position="682"/>
        <end position="702"/>
    </location>
</feature>
<feature type="transmembrane region" description="Helical" evidence="9">
    <location>
        <begin position="309"/>
        <end position="330"/>
    </location>
</feature>
<comment type="similarity">
    <text evidence="2">Belongs to the resistance-nodulation-cell division (RND) (TC 2.A.6) family. MmpL subfamily.</text>
</comment>
<dbReference type="InterPro" id="IPR000092">
    <property type="entry name" value="Polyprenyl_synt"/>
</dbReference>
<evidence type="ECO:0000256" key="8">
    <source>
        <dbReference type="ARBA" id="ARBA00023136"/>
    </source>
</evidence>
<evidence type="ECO:0000313" key="12">
    <source>
        <dbReference type="Proteomes" id="UP000009159"/>
    </source>
</evidence>
<feature type="transmembrane region" description="Helical" evidence="9">
    <location>
        <begin position="205"/>
        <end position="224"/>
    </location>
</feature>
<dbReference type="Pfam" id="PF03176">
    <property type="entry name" value="MMPL"/>
    <property type="match status" value="2"/>
</dbReference>
<dbReference type="InterPro" id="IPR033749">
    <property type="entry name" value="Polyprenyl_synt_CS"/>
</dbReference>
<dbReference type="GO" id="GO:0004659">
    <property type="term" value="F:prenyltransferase activity"/>
    <property type="evidence" value="ECO:0007669"/>
    <property type="project" value="InterPro"/>
</dbReference>
<evidence type="ECO:0000256" key="1">
    <source>
        <dbReference type="ARBA" id="ARBA00004651"/>
    </source>
</evidence>
<keyword evidence="7 9" id="KW-1133">Transmembrane helix</keyword>
<dbReference type="Pfam" id="PF00348">
    <property type="entry name" value="polyprenyl_synt"/>
    <property type="match status" value="1"/>
</dbReference>
<feature type="transmembrane region" description="Helical" evidence="9">
    <location>
        <begin position="708"/>
        <end position="727"/>
    </location>
</feature>
<dbReference type="PANTHER" id="PTHR33406">
    <property type="entry name" value="MEMBRANE PROTEIN MJ1562-RELATED"/>
    <property type="match status" value="1"/>
</dbReference>
<feature type="transmembrane region" description="Helical" evidence="9">
    <location>
        <begin position="258"/>
        <end position="281"/>
    </location>
</feature>
<evidence type="ECO:0000256" key="2">
    <source>
        <dbReference type="ARBA" id="ARBA00010157"/>
    </source>
</evidence>
<dbReference type="PANTHER" id="PTHR33406:SF11">
    <property type="entry name" value="MEMBRANE PROTEIN SCO6666-RELATED"/>
    <property type="match status" value="1"/>
</dbReference>
<feature type="transmembrane region" description="Helical" evidence="9">
    <location>
        <begin position="595"/>
        <end position="613"/>
    </location>
</feature>
<dbReference type="GO" id="GO:0008299">
    <property type="term" value="P:isoprenoid biosynthetic process"/>
    <property type="evidence" value="ECO:0007669"/>
    <property type="project" value="InterPro"/>
</dbReference>
<evidence type="ECO:0000256" key="5">
    <source>
        <dbReference type="ARBA" id="ARBA00022723"/>
    </source>
</evidence>
<keyword evidence="4 9" id="KW-0812">Transmembrane</keyword>
<feature type="domain" description="SSD" evidence="10">
    <location>
        <begin position="239"/>
        <end position="359"/>
    </location>
</feature>
<gene>
    <name evidence="11" type="ordered locus">Mvan_1577</name>
</gene>
<dbReference type="InterPro" id="IPR008949">
    <property type="entry name" value="Isoprenoid_synthase_dom_sf"/>
</dbReference>
<dbReference type="SFLD" id="SFLDS00005">
    <property type="entry name" value="Isoprenoid_Synthase_Type_I"/>
    <property type="match status" value="1"/>
</dbReference>
<dbReference type="GO" id="GO:0005886">
    <property type="term" value="C:plasma membrane"/>
    <property type="evidence" value="ECO:0007669"/>
    <property type="project" value="UniProtKB-SubCell"/>
</dbReference>
<dbReference type="InterPro" id="IPR004869">
    <property type="entry name" value="MMPL_dom"/>
</dbReference>